<evidence type="ECO:0000256" key="1">
    <source>
        <dbReference type="SAM" id="MobiDB-lite"/>
    </source>
</evidence>
<evidence type="ECO:0000313" key="2">
    <source>
        <dbReference type="EMBL" id="PPQ64721.1"/>
    </source>
</evidence>
<gene>
    <name evidence="2" type="ORF">CVT26_002665</name>
</gene>
<keyword evidence="3" id="KW-1185">Reference proteome</keyword>
<dbReference type="Proteomes" id="UP000284706">
    <property type="component" value="Unassembled WGS sequence"/>
</dbReference>
<dbReference type="EMBL" id="NHYE01005663">
    <property type="protein sequence ID" value="PPQ64721.1"/>
    <property type="molecule type" value="Genomic_DNA"/>
</dbReference>
<feature type="compositionally biased region" description="Polar residues" evidence="1">
    <location>
        <begin position="174"/>
        <end position="185"/>
    </location>
</feature>
<feature type="compositionally biased region" description="Low complexity" evidence="1">
    <location>
        <begin position="394"/>
        <end position="405"/>
    </location>
</feature>
<name>A0A409VCB3_9AGAR</name>
<proteinExistence type="predicted"/>
<comment type="caution">
    <text evidence="2">The sequence shown here is derived from an EMBL/GenBank/DDBJ whole genome shotgun (WGS) entry which is preliminary data.</text>
</comment>
<evidence type="ECO:0000313" key="3">
    <source>
        <dbReference type="Proteomes" id="UP000284706"/>
    </source>
</evidence>
<feature type="region of interest" description="Disordered" evidence="1">
    <location>
        <begin position="303"/>
        <end position="325"/>
    </location>
</feature>
<sequence>MSGNTSSPNVSPSRRATVSSDSLPSGQENTGSQRGLQEASVALEVAYSRVRRFADAVQHSEDGASRPVAEDNNIGPGHEALLLSGGEREGPTGQEGRPTRILPFESVPLSPTLLVRGATDHRLPAPSRSVASPSRRSATSQLPTPRNPDSAARPPRLRSRRERSPNDMIFLSRDVSSSETASTTRGLRVAAREAQGQESGSEAQARAAEFDSLLARQRERMADSAHALASFWSQQRAERQVRPVRTAESHDTQRTTLLPNRTTFSSTTTPFRPPDPSRWRRSRPGLHAANARQGHVPVDLPDEIDALYSDPNRPLSSSSGPPRPWWTAFGPTRSVDANLEMSFPLDDTSSDINIDWSDDEFISWLFPTQDSAYPQSSRDPPSRRPTDRPANAETIRVTRTTDTTVSPPENSPPRRGWARLDADGNEIPPNEEAELERSRTEYRLRALQQNRQAGSAGGLFQSTGPRTMYGSVLDSALHVPEGRYRPAIPHIGESTRLYVDPLPMPLAVMVEDFDTPRYTGLGADVIVPQHACLAGR</sequence>
<feature type="compositionally biased region" description="Low complexity" evidence="1">
    <location>
        <begin position="311"/>
        <end position="320"/>
    </location>
</feature>
<feature type="compositionally biased region" description="Low complexity" evidence="1">
    <location>
        <begin position="124"/>
        <end position="140"/>
    </location>
</feature>
<feature type="region of interest" description="Disordered" evidence="1">
    <location>
        <begin position="57"/>
        <end position="206"/>
    </location>
</feature>
<dbReference type="InParanoid" id="A0A409VCB3"/>
<organism evidence="2 3">
    <name type="scientific">Gymnopilus dilepis</name>
    <dbReference type="NCBI Taxonomy" id="231916"/>
    <lineage>
        <taxon>Eukaryota</taxon>
        <taxon>Fungi</taxon>
        <taxon>Dikarya</taxon>
        <taxon>Basidiomycota</taxon>
        <taxon>Agaricomycotina</taxon>
        <taxon>Agaricomycetes</taxon>
        <taxon>Agaricomycetidae</taxon>
        <taxon>Agaricales</taxon>
        <taxon>Agaricineae</taxon>
        <taxon>Hymenogastraceae</taxon>
        <taxon>Gymnopilus</taxon>
    </lineage>
</organism>
<feature type="compositionally biased region" description="Low complexity" evidence="1">
    <location>
        <begin position="261"/>
        <end position="270"/>
    </location>
</feature>
<feature type="region of interest" description="Disordered" evidence="1">
    <location>
        <begin position="368"/>
        <end position="436"/>
    </location>
</feature>
<accession>A0A409VCB3</accession>
<feature type="compositionally biased region" description="Polar residues" evidence="1">
    <location>
        <begin position="1"/>
        <end position="35"/>
    </location>
</feature>
<dbReference type="AlphaFoldDB" id="A0A409VCB3"/>
<dbReference type="OrthoDB" id="2649166at2759"/>
<feature type="region of interest" description="Disordered" evidence="1">
    <location>
        <begin position="1"/>
        <end position="37"/>
    </location>
</feature>
<feature type="region of interest" description="Disordered" evidence="1">
    <location>
        <begin position="261"/>
        <end position="280"/>
    </location>
</feature>
<reference evidence="2 3" key="1">
    <citation type="journal article" date="2018" name="Evol. Lett.">
        <title>Horizontal gene cluster transfer increased hallucinogenic mushroom diversity.</title>
        <authorList>
            <person name="Reynolds H.T."/>
            <person name="Vijayakumar V."/>
            <person name="Gluck-Thaler E."/>
            <person name="Korotkin H.B."/>
            <person name="Matheny P.B."/>
            <person name="Slot J.C."/>
        </authorList>
    </citation>
    <scope>NUCLEOTIDE SEQUENCE [LARGE SCALE GENOMIC DNA]</scope>
    <source>
        <strain evidence="2 3">SRW20</strain>
    </source>
</reference>
<protein>
    <submittedName>
        <fullName evidence="2">Uncharacterized protein</fullName>
    </submittedName>
</protein>